<dbReference type="InterPro" id="IPR048904">
    <property type="entry name" value="Mcp40H-20-like_sensor"/>
</dbReference>
<dbReference type="Pfam" id="PF00672">
    <property type="entry name" value="HAMP"/>
    <property type="match status" value="1"/>
</dbReference>
<protein>
    <submittedName>
        <fullName evidence="8">Methyl-accepting chemotaxis sensory transducer</fullName>
    </submittedName>
</protein>
<dbReference type="PANTHER" id="PTHR32089">
    <property type="entry name" value="METHYL-ACCEPTING CHEMOTAXIS PROTEIN MCPB"/>
    <property type="match status" value="1"/>
</dbReference>
<feature type="domain" description="Methyl-accepting transducer" evidence="6">
    <location>
        <begin position="253"/>
        <end position="489"/>
    </location>
</feature>
<dbReference type="HOGENOM" id="CLU_000445_107_32_7"/>
<evidence type="ECO:0000256" key="3">
    <source>
        <dbReference type="ARBA" id="ARBA00029447"/>
    </source>
</evidence>
<dbReference type="Pfam" id="PF21563">
    <property type="entry name" value="Mcp40H-20_sensor"/>
    <property type="match status" value="1"/>
</dbReference>
<keyword evidence="5" id="KW-0812">Transmembrane</keyword>
<name>A5G9S6_GEOUR</name>
<evidence type="ECO:0000256" key="1">
    <source>
        <dbReference type="ARBA" id="ARBA00004370"/>
    </source>
</evidence>
<feature type="transmembrane region" description="Helical" evidence="5">
    <location>
        <begin position="166"/>
        <end position="192"/>
    </location>
</feature>
<dbReference type="PANTHER" id="PTHR32089:SF112">
    <property type="entry name" value="LYSOZYME-LIKE PROTEIN-RELATED"/>
    <property type="match status" value="1"/>
</dbReference>
<dbReference type="SMART" id="SM00304">
    <property type="entry name" value="HAMP"/>
    <property type="match status" value="1"/>
</dbReference>
<organism evidence="8 9">
    <name type="scientific">Geotalea uraniireducens (strain Rf4)</name>
    <name type="common">Geobacter uraniireducens</name>
    <dbReference type="NCBI Taxonomy" id="351605"/>
    <lineage>
        <taxon>Bacteria</taxon>
        <taxon>Pseudomonadati</taxon>
        <taxon>Thermodesulfobacteriota</taxon>
        <taxon>Desulfuromonadia</taxon>
        <taxon>Geobacterales</taxon>
        <taxon>Geobacteraceae</taxon>
        <taxon>Geotalea</taxon>
    </lineage>
</organism>
<dbReference type="Gene3D" id="3.30.450.290">
    <property type="match status" value="1"/>
</dbReference>
<reference evidence="8 9" key="1">
    <citation type="submission" date="2007-05" db="EMBL/GenBank/DDBJ databases">
        <title>Complete sequence of Geobacter uraniireducens Rf4.</title>
        <authorList>
            <consortium name="US DOE Joint Genome Institute"/>
            <person name="Copeland A."/>
            <person name="Lucas S."/>
            <person name="Lapidus A."/>
            <person name="Barry K."/>
            <person name="Detter J.C."/>
            <person name="Glavina del Rio T."/>
            <person name="Hammon N."/>
            <person name="Israni S."/>
            <person name="Dalin E."/>
            <person name="Tice H."/>
            <person name="Pitluck S."/>
            <person name="Chertkov O."/>
            <person name="Brettin T."/>
            <person name="Bruce D."/>
            <person name="Han C."/>
            <person name="Schmutz J."/>
            <person name="Larimer F."/>
            <person name="Land M."/>
            <person name="Hauser L."/>
            <person name="Kyrpides N."/>
            <person name="Mikhailova N."/>
            <person name="Shelobolina E."/>
            <person name="Aklujkar M."/>
            <person name="Lovley D."/>
            <person name="Richardson P."/>
        </authorList>
    </citation>
    <scope>NUCLEOTIDE SEQUENCE [LARGE SCALE GENOMIC DNA]</scope>
    <source>
        <strain evidence="8 9">Rf4</strain>
    </source>
</reference>
<keyword evidence="5" id="KW-0472">Membrane</keyword>
<keyword evidence="5" id="KW-1133">Transmembrane helix</keyword>
<evidence type="ECO:0000256" key="5">
    <source>
        <dbReference type="SAM" id="Phobius"/>
    </source>
</evidence>
<evidence type="ECO:0000256" key="2">
    <source>
        <dbReference type="ARBA" id="ARBA00023224"/>
    </source>
</evidence>
<dbReference type="InterPro" id="IPR004089">
    <property type="entry name" value="MCPsignal_dom"/>
</dbReference>
<dbReference type="PROSITE" id="PS50885">
    <property type="entry name" value="HAMP"/>
    <property type="match status" value="1"/>
</dbReference>
<dbReference type="InterPro" id="IPR003660">
    <property type="entry name" value="HAMP_dom"/>
</dbReference>
<dbReference type="EMBL" id="CP000698">
    <property type="protein sequence ID" value="ABQ28544.1"/>
    <property type="molecule type" value="Genomic_DNA"/>
</dbReference>
<evidence type="ECO:0000259" key="7">
    <source>
        <dbReference type="PROSITE" id="PS50885"/>
    </source>
</evidence>
<feature type="domain" description="HAMP" evidence="7">
    <location>
        <begin position="194"/>
        <end position="248"/>
    </location>
</feature>
<dbReference type="Proteomes" id="UP000006695">
    <property type="component" value="Chromosome"/>
</dbReference>
<keyword evidence="9" id="KW-1185">Reference proteome</keyword>
<dbReference type="SMART" id="SM00283">
    <property type="entry name" value="MA"/>
    <property type="match status" value="1"/>
</dbReference>
<comment type="similarity">
    <text evidence="3">Belongs to the methyl-accepting chemotaxis (MCP) protein family.</text>
</comment>
<gene>
    <name evidence="8" type="ordered locus">Gura_4401</name>
</gene>
<evidence type="ECO:0000256" key="4">
    <source>
        <dbReference type="PROSITE-ProRule" id="PRU00284"/>
    </source>
</evidence>
<sequence>MFKNKLIHKILGIIGITLCLGFAAMGSMALWLEYNATMDLQVKNSRNIAAIISNDIAEYMMKGDSKAVEKFIKEAKEKRFAIDLKIYDAEGKEPATASAAVNPDVIKSINSGKPLEIKLKENGLHTLNSAVPLVNEERCKQCHDAAPKFLGAILLTTSLEDGYKSAINLTILLTAAGVFFFLVMLCAMYFFFKKTIVKDLLDFSEKLKLIARGEGDLTKEIPVRSKDEIGQLAVEINHLISKLREIISSLYQQAGNISVSVCTVALGANKTVSATTDQKEQAMSVAVATEEMAATLNVVASNTHRAAEFSAQVDSAASEGMTVVDEACNCIKIVNDNVATTLGTVERLETSSNKIGEIVVLIEDIADQTNLLALNAAIEAARAGEHGRGFAVVADEVKNLSAKTATSTKEIAKIITDIQNESREAASSIIEEKKRVEEGVEKSLAARDCLEKILQIAGESADMINQIASATEEQSATVNEISSKIHHVSETSTTVHTQMQTSGKAFEELSEVAEQIFSTVGKFSVGNHHDTMKNYACELRDRAVAAIEKAISEKRIRMEDLFDRNYQAIPKTSPQKYSTSFDKFFDQFISPLQEEIAAKSGEIFFAICVDDHGYVPCHNLRYTKPLTGDLETDKVNNRTKRIFDDRTGIRAAKSSDTSLLQTYMRDTGEIMNDMSTPIYINNRHWGAIRIGYKAK</sequence>
<dbReference type="GO" id="GO:0016020">
    <property type="term" value="C:membrane"/>
    <property type="evidence" value="ECO:0007669"/>
    <property type="project" value="UniProtKB-SubCell"/>
</dbReference>
<dbReference type="KEGG" id="gur:Gura_4401"/>
<dbReference type="GO" id="GO:0007165">
    <property type="term" value="P:signal transduction"/>
    <property type="evidence" value="ECO:0007669"/>
    <property type="project" value="UniProtKB-KW"/>
</dbReference>
<evidence type="ECO:0000313" key="8">
    <source>
        <dbReference type="EMBL" id="ABQ28544.1"/>
    </source>
</evidence>
<dbReference type="FunFam" id="1.10.287.950:FF:000001">
    <property type="entry name" value="Methyl-accepting chemotaxis sensory transducer"/>
    <property type="match status" value="1"/>
</dbReference>
<dbReference type="Gene3D" id="1.10.287.950">
    <property type="entry name" value="Methyl-accepting chemotaxis protein"/>
    <property type="match status" value="1"/>
</dbReference>
<dbReference type="CDD" id="cd11386">
    <property type="entry name" value="MCP_signal"/>
    <property type="match status" value="1"/>
</dbReference>
<accession>A5G9S6</accession>
<dbReference type="RefSeq" id="WP_011941170.1">
    <property type="nucleotide sequence ID" value="NC_009483.1"/>
</dbReference>
<evidence type="ECO:0000313" key="9">
    <source>
        <dbReference type="Proteomes" id="UP000006695"/>
    </source>
</evidence>
<keyword evidence="2 4" id="KW-0807">Transducer</keyword>
<proteinExistence type="inferred from homology"/>
<comment type="subcellular location">
    <subcellularLocation>
        <location evidence="1">Membrane</location>
    </subcellularLocation>
</comment>
<dbReference type="Pfam" id="PF00015">
    <property type="entry name" value="MCPsignal"/>
    <property type="match status" value="1"/>
</dbReference>
<dbReference type="SUPFAM" id="SSF58104">
    <property type="entry name" value="Methyl-accepting chemotaxis protein (MCP) signaling domain"/>
    <property type="match status" value="1"/>
</dbReference>
<dbReference type="STRING" id="351605.Gura_4401"/>
<dbReference type="OrthoDB" id="9791237at2"/>
<evidence type="ECO:0000259" key="6">
    <source>
        <dbReference type="PROSITE" id="PS50111"/>
    </source>
</evidence>
<dbReference type="CDD" id="cd06225">
    <property type="entry name" value="HAMP"/>
    <property type="match status" value="1"/>
</dbReference>
<dbReference type="PROSITE" id="PS50111">
    <property type="entry name" value="CHEMOTAXIS_TRANSDUC_2"/>
    <property type="match status" value="1"/>
</dbReference>
<dbReference type="GO" id="GO:0006935">
    <property type="term" value="P:chemotaxis"/>
    <property type="evidence" value="ECO:0007669"/>
    <property type="project" value="UniProtKB-ARBA"/>
</dbReference>
<feature type="transmembrane region" description="Helical" evidence="5">
    <location>
        <begin position="12"/>
        <end position="32"/>
    </location>
</feature>
<dbReference type="AlphaFoldDB" id="A5G9S6"/>